<feature type="compositionally biased region" description="Basic and acidic residues" evidence="1">
    <location>
        <begin position="10"/>
        <end position="27"/>
    </location>
</feature>
<evidence type="ECO:0000313" key="2">
    <source>
        <dbReference type="EnsemblMetazoa" id="tetur16g00830.1"/>
    </source>
</evidence>
<feature type="region of interest" description="Disordered" evidence="1">
    <location>
        <begin position="1"/>
        <end position="27"/>
    </location>
</feature>
<proteinExistence type="predicted"/>
<keyword evidence="3" id="KW-1185">Reference proteome</keyword>
<dbReference type="Proteomes" id="UP000015104">
    <property type="component" value="Unassembled WGS sequence"/>
</dbReference>
<organism evidence="2 3">
    <name type="scientific">Tetranychus urticae</name>
    <name type="common">Two-spotted spider mite</name>
    <dbReference type="NCBI Taxonomy" id="32264"/>
    <lineage>
        <taxon>Eukaryota</taxon>
        <taxon>Metazoa</taxon>
        <taxon>Ecdysozoa</taxon>
        <taxon>Arthropoda</taxon>
        <taxon>Chelicerata</taxon>
        <taxon>Arachnida</taxon>
        <taxon>Acari</taxon>
        <taxon>Acariformes</taxon>
        <taxon>Trombidiformes</taxon>
        <taxon>Prostigmata</taxon>
        <taxon>Eleutherengona</taxon>
        <taxon>Raphignathae</taxon>
        <taxon>Tetranychoidea</taxon>
        <taxon>Tetranychidae</taxon>
        <taxon>Tetranychus</taxon>
    </lineage>
</organism>
<dbReference type="AlphaFoldDB" id="T1KNF8"/>
<reference evidence="2" key="2">
    <citation type="submission" date="2015-06" db="UniProtKB">
        <authorList>
            <consortium name="EnsemblMetazoa"/>
        </authorList>
    </citation>
    <scope>IDENTIFICATION</scope>
</reference>
<sequence>MLIVNANEGAKCEHKVKNDNWDSDHRR</sequence>
<dbReference type="EnsemblMetazoa" id="tetur16g00830.1">
    <property type="protein sequence ID" value="tetur16g00830.1"/>
    <property type="gene ID" value="tetur16g00830"/>
</dbReference>
<evidence type="ECO:0000256" key="1">
    <source>
        <dbReference type="SAM" id="MobiDB-lite"/>
    </source>
</evidence>
<dbReference type="EMBL" id="CAEY01000276">
    <property type="status" value="NOT_ANNOTATED_CDS"/>
    <property type="molecule type" value="Genomic_DNA"/>
</dbReference>
<protein>
    <submittedName>
        <fullName evidence="2">Uncharacterized protein</fullName>
    </submittedName>
</protein>
<evidence type="ECO:0000313" key="3">
    <source>
        <dbReference type="Proteomes" id="UP000015104"/>
    </source>
</evidence>
<accession>T1KNF8</accession>
<reference evidence="3" key="1">
    <citation type="submission" date="2011-08" db="EMBL/GenBank/DDBJ databases">
        <authorList>
            <person name="Rombauts S."/>
        </authorList>
    </citation>
    <scope>NUCLEOTIDE SEQUENCE</scope>
    <source>
        <strain evidence="3">London</strain>
    </source>
</reference>
<dbReference type="HOGENOM" id="CLU_3415446_0_0_1"/>
<name>T1KNF8_TETUR</name>